<dbReference type="EMBL" id="LAZR01000676">
    <property type="protein sequence ID" value="KKN60969.1"/>
    <property type="molecule type" value="Genomic_DNA"/>
</dbReference>
<dbReference type="SUPFAM" id="SSF82771">
    <property type="entry name" value="GIY-YIG endonuclease"/>
    <property type="match status" value="1"/>
</dbReference>
<dbReference type="PANTHER" id="PTHR34477:SF1">
    <property type="entry name" value="UPF0213 PROTEIN YHBQ"/>
    <property type="match status" value="1"/>
</dbReference>
<dbReference type="AlphaFoldDB" id="A0A0F9S1K0"/>
<reference evidence="2" key="1">
    <citation type="journal article" date="2015" name="Nature">
        <title>Complex archaea that bridge the gap between prokaryotes and eukaryotes.</title>
        <authorList>
            <person name="Spang A."/>
            <person name="Saw J.H."/>
            <person name="Jorgensen S.L."/>
            <person name="Zaremba-Niedzwiedzka K."/>
            <person name="Martijn J."/>
            <person name="Lind A.E."/>
            <person name="van Eijk R."/>
            <person name="Schleper C."/>
            <person name="Guy L."/>
            <person name="Ettema T.J."/>
        </authorList>
    </citation>
    <scope>NUCLEOTIDE SEQUENCE</scope>
</reference>
<dbReference type="InterPro" id="IPR050190">
    <property type="entry name" value="UPF0213_domain"/>
</dbReference>
<dbReference type="InterPro" id="IPR035901">
    <property type="entry name" value="GIY-YIG_endonuc_sf"/>
</dbReference>
<dbReference type="CDD" id="cd10456">
    <property type="entry name" value="GIY-YIG_UPF0213"/>
    <property type="match status" value="1"/>
</dbReference>
<name>A0A0F9S1K0_9ZZZZ</name>
<dbReference type="Pfam" id="PF01541">
    <property type="entry name" value="GIY-YIG"/>
    <property type="match status" value="1"/>
</dbReference>
<dbReference type="PROSITE" id="PS50164">
    <property type="entry name" value="GIY_YIG"/>
    <property type="match status" value="1"/>
</dbReference>
<dbReference type="Gene3D" id="3.40.1440.10">
    <property type="entry name" value="GIY-YIG endonuclease"/>
    <property type="match status" value="1"/>
</dbReference>
<sequence>MTLSAWFVYIVEAENGHFYTGITTDLARRLTEHQTKQGGARFFHTSAAKQMVYQEPHPDRSSASKREAAIKKMSRKAKITLIENQ</sequence>
<organism evidence="2">
    <name type="scientific">marine sediment metagenome</name>
    <dbReference type="NCBI Taxonomy" id="412755"/>
    <lineage>
        <taxon>unclassified sequences</taxon>
        <taxon>metagenomes</taxon>
        <taxon>ecological metagenomes</taxon>
    </lineage>
</organism>
<dbReference type="InterPro" id="IPR000305">
    <property type="entry name" value="GIY-YIG_endonuc"/>
</dbReference>
<proteinExistence type="predicted"/>
<evidence type="ECO:0000313" key="2">
    <source>
        <dbReference type="EMBL" id="KKN60969.1"/>
    </source>
</evidence>
<gene>
    <name evidence="2" type="ORF">LCGC14_0526590</name>
</gene>
<dbReference type="PANTHER" id="PTHR34477">
    <property type="entry name" value="UPF0213 PROTEIN YHBQ"/>
    <property type="match status" value="1"/>
</dbReference>
<accession>A0A0F9S1K0</accession>
<protein>
    <recommendedName>
        <fullName evidence="1">GIY-YIG domain-containing protein</fullName>
    </recommendedName>
</protein>
<dbReference type="SMART" id="SM00465">
    <property type="entry name" value="GIYc"/>
    <property type="match status" value="1"/>
</dbReference>
<feature type="domain" description="GIY-YIG" evidence="1">
    <location>
        <begin position="4"/>
        <end position="80"/>
    </location>
</feature>
<comment type="caution">
    <text evidence="2">The sequence shown here is derived from an EMBL/GenBank/DDBJ whole genome shotgun (WGS) entry which is preliminary data.</text>
</comment>
<evidence type="ECO:0000259" key="1">
    <source>
        <dbReference type="PROSITE" id="PS50164"/>
    </source>
</evidence>